<proteinExistence type="predicted"/>
<gene>
    <name evidence="3" type="ORF">SAMN04488074_10273</name>
</gene>
<dbReference type="EMBL" id="FNET01000002">
    <property type="protein sequence ID" value="SDJ44371.1"/>
    <property type="molecule type" value="Genomic_DNA"/>
</dbReference>
<name>A0A1G8TS59_9PSEU</name>
<dbReference type="NCBIfam" id="NF038039">
    <property type="entry name" value="WGxxGxxG-CTERM"/>
    <property type="match status" value="1"/>
</dbReference>
<dbReference type="NCBIfam" id="NF041742">
    <property type="entry name" value="WGxxGxxG_fam"/>
    <property type="match status" value="1"/>
</dbReference>
<dbReference type="RefSeq" id="WP_090004603.1">
    <property type="nucleotide sequence ID" value="NZ_FNET01000002.1"/>
</dbReference>
<evidence type="ECO:0000256" key="1">
    <source>
        <dbReference type="SAM" id="Phobius"/>
    </source>
</evidence>
<evidence type="ECO:0000256" key="2">
    <source>
        <dbReference type="SAM" id="SignalP"/>
    </source>
</evidence>
<feature type="transmembrane region" description="Helical" evidence="1">
    <location>
        <begin position="51"/>
        <end position="67"/>
    </location>
</feature>
<sequence>MDTAKRLMAVLVLGAALAGVPAASALADAAVPHTTAVVTAQDDNDNNSGNWGWLGLLGLLGLAGLAGRKRNQVTDRTVGR</sequence>
<keyword evidence="1" id="KW-0472">Membrane</keyword>
<feature type="chain" id="PRO_5038337053" evidence="2">
    <location>
        <begin position="28"/>
        <end position="80"/>
    </location>
</feature>
<keyword evidence="2" id="KW-0732">Signal</keyword>
<accession>A0A1G8TS59</accession>
<dbReference type="AlphaFoldDB" id="A0A1G8TS59"/>
<dbReference type="NCBIfam" id="TIGR01167">
    <property type="entry name" value="LPXTG_anchor"/>
    <property type="match status" value="1"/>
</dbReference>
<organism evidence="3 4">
    <name type="scientific">Lentzea albidocapillata subsp. violacea</name>
    <dbReference type="NCBI Taxonomy" id="128104"/>
    <lineage>
        <taxon>Bacteria</taxon>
        <taxon>Bacillati</taxon>
        <taxon>Actinomycetota</taxon>
        <taxon>Actinomycetes</taxon>
        <taxon>Pseudonocardiales</taxon>
        <taxon>Pseudonocardiaceae</taxon>
        <taxon>Lentzea</taxon>
    </lineage>
</organism>
<dbReference type="Proteomes" id="UP000199682">
    <property type="component" value="Unassembled WGS sequence"/>
</dbReference>
<reference evidence="4" key="1">
    <citation type="submission" date="2016-10" db="EMBL/GenBank/DDBJ databases">
        <authorList>
            <person name="Varghese N."/>
            <person name="Submissions S."/>
        </authorList>
    </citation>
    <scope>NUCLEOTIDE SEQUENCE [LARGE SCALE GENOMIC DNA]</scope>
    <source>
        <strain evidence="4">DSM 44796</strain>
    </source>
</reference>
<feature type="signal peptide" evidence="2">
    <location>
        <begin position="1"/>
        <end position="27"/>
    </location>
</feature>
<keyword evidence="1" id="KW-0812">Transmembrane</keyword>
<keyword evidence="1" id="KW-1133">Transmembrane helix</keyword>
<protein>
    <submittedName>
        <fullName evidence="3">LPXTG-motif cell wall anchor domain-containing protein/MYXO-CTERM domain-containing protein</fullName>
    </submittedName>
</protein>
<evidence type="ECO:0000313" key="4">
    <source>
        <dbReference type="Proteomes" id="UP000199682"/>
    </source>
</evidence>
<evidence type="ECO:0000313" key="3">
    <source>
        <dbReference type="EMBL" id="SDJ44371.1"/>
    </source>
</evidence>